<dbReference type="InterPro" id="IPR003959">
    <property type="entry name" value="ATPase_AAA_core"/>
</dbReference>
<dbReference type="Pfam" id="PF13976">
    <property type="entry name" value="gag_pre-integrs"/>
    <property type="match status" value="1"/>
</dbReference>
<feature type="domain" description="Integrase catalytic" evidence="8">
    <location>
        <begin position="1616"/>
        <end position="1779"/>
    </location>
</feature>
<dbReference type="InterPro" id="IPR054722">
    <property type="entry name" value="PolX-like_BBD"/>
</dbReference>
<dbReference type="Pfam" id="PF07727">
    <property type="entry name" value="RVT_2"/>
    <property type="match status" value="1"/>
</dbReference>
<keyword evidence="5" id="KW-0067">ATP-binding</keyword>
<evidence type="ECO:0000256" key="1">
    <source>
        <dbReference type="ARBA" id="ARBA00004123"/>
    </source>
</evidence>
<evidence type="ECO:0000313" key="9">
    <source>
        <dbReference type="EMBL" id="KAG7641966.1"/>
    </source>
</evidence>
<dbReference type="SMART" id="SM01086">
    <property type="entry name" value="ClpB_D2-small"/>
    <property type="match status" value="1"/>
</dbReference>
<dbReference type="GO" id="GO:0005634">
    <property type="term" value="C:nucleus"/>
    <property type="evidence" value="ECO:0007669"/>
    <property type="project" value="UniProtKB-SubCell"/>
</dbReference>
<comment type="caution">
    <text evidence="9">The sequence shown here is derived from an EMBL/GenBank/DDBJ whole genome shotgun (WGS) entry which is preliminary data.</text>
</comment>
<dbReference type="GO" id="GO:0005524">
    <property type="term" value="F:ATP binding"/>
    <property type="evidence" value="ECO:0007669"/>
    <property type="project" value="UniProtKB-KW"/>
</dbReference>
<dbReference type="InterPro" id="IPR000330">
    <property type="entry name" value="SNF2_N"/>
</dbReference>
<evidence type="ECO:0000256" key="6">
    <source>
        <dbReference type="ARBA" id="ARBA00023242"/>
    </source>
</evidence>
<dbReference type="Pfam" id="PF25597">
    <property type="entry name" value="SH3_retrovirus"/>
    <property type="match status" value="1"/>
</dbReference>
<gene>
    <name evidence="9" type="ORF">ISN44_As02g019380</name>
</gene>
<keyword evidence="3 9" id="KW-0378">Hydrolase</keyword>
<reference evidence="9 10" key="1">
    <citation type="submission" date="2020-12" db="EMBL/GenBank/DDBJ databases">
        <title>Concerted genomic and epigenomic changes stabilize Arabidopsis allopolyploids.</title>
        <authorList>
            <person name="Chen Z."/>
        </authorList>
    </citation>
    <scope>NUCLEOTIDE SEQUENCE [LARGE SCALE GENOMIC DNA]</scope>
    <source>
        <strain evidence="9">As9502</strain>
        <tissue evidence="9">Leaf</tissue>
    </source>
</reference>
<evidence type="ECO:0000256" key="3">
    <source>
        <dbReference type="ARBA" id="ARBA00022801"/>
    </source>
</evidence>
<dbReference type="Pfam" id="PF00665">
    <property type="entry name" value="rve"/>
    <property type="match status" value="1"/>
</dbReference>
<dbReference type="PROSITE" id="PS50994">
    <property type="entry name" value="INTEGRASE"/>
    <property type="match status" value="1"/>
</dbReference>
<dbReference type="Pfam" id="PF10431">
    <property type="entry name" value="ClpB_D2-small"/>
    <property type="match status" value="1"/>
</dbReference>
<organism evidence="9 10">
    <name type="scientific">Arabidopsis suecica</name>
    <name type="common">Swedish thale-cress</name>
    <name type="synonym">Cardaminopsis suecica</name>
    <dbReference type="NCBI Taxonomy" id="45249"/>
    <lineage>
        <taxon>Eukaryota</taxon>
        <taxon>Viridiplantae</taxon>
        <taxon>Streptophyta</taxon>
        <taxon>Embryophyta</taxon>
        <taxon>Tracheophyta</taxon>
        <taxon>Spermatophyta</taxon>
        <taxon>Magnoliopsida</taxon>
        <taxon>eudicotyledons</taxon>
        <taxon>Gunneridae</taxon>
        <taxon>Pentapetalae</taxon>
        <taxon>rosids</taxon>
        <taxon>malvids</taxon>
        <taxon>Brassicales</taxon>
        <taxon>Brassicaceae</taxon>
        <taxon>Camelineae</taxon>
        <taxon>Arabidopsis</taxon>
    </lineage>
</organism>
<protein>
    <submittedName>
        <fullName evidence="9">P-loop containing nucleoside triphosphate hydrolase</fullName>
    </submittedName>
</protein>
<dbReference type="InterPro" id="IPR057670">
    <property type="entry name" value="SH3_retrovirus"/>
</dbReference>
<dbReference type="CDD" id="cd19499">
    <property type="entry name" value="RecA-like_ClpB_Hsp104-like"/>
    <property type="match status" value="1"/>
</dbReference>
<dbReference type="Proteomes" id="UP000694251">
    <property type="component" value="Chromosome 2"/>
</dbReference>
<dbReference type="GO" id="GO:0016887">
    <property type="term" value="F:ATP hydrolysis activity"/>
    <property type="evidence" value="ECO:0007669"/>
    <property type="project" value="InterPro"/>
</dbReference>
<name>A0A8T2G3B8_ARASU</name>
<feature type="region of interest" description="Disordered" evidence="7">
    <location>
        <begin position="1846"/>
        <end position="2006"/>
    </location>
</feature>
<dbReference type="GO" id="GO:0080188">
    <property type="term" value="P:gene silencing by siRNA-directed DNA methylation"/>
    <property type="evidence" value="ECO:0007669"/>
    <property type="project" value="InterPro"/>
</dbReference>
<dbReference type="InterPro" id="IPR049730">
    <property type="entry name" value="SNF2/RAD54-like_C"/>
</dbReference>
<feature type="compositionally biased region" description="Polar residues" evidence="7">
    <location>
        <begin position="1846"/>
        <end position="1869"/>
    </location>
</feature>
<keyword evidence="10" id="KW-1185">Reference proteome</keyword>
<dbReference type="CDD" id="cd09272">
    <property type="entry name" value="RNase_HI_RT_Ty1"/>
    <property type="match status" value="1"/>
</dbReference>
<evidence type="ECO:0000256" key="5">
    <source>
        <dbReference type="ARBA" id="ARBA00022840"/>
    </source>
</evidence>
<dbReference type="GO" id="GO:0015074">
    <property type="term" value="P:DNA integration"/>
    <property type="evidence" value="ECO:0007669"/>
    <property type="project" value="InterPro"/>
</dbReference>
<dbReference type="InterPro" id="IPR001584">
    <property type="entry name" value="Integrase_cat-core"/>
</dbReference>
<evidence type="ECO:0000256" key="2">
    <source>
        <dbReference type="ARBA" id="ARBA00022741"/>
    </source>
</evidence>
<dbReference type="EMBL" id="JAEFBJ010000002">
    <property type="protein sequence ID" value="KAG7641966.1"/>
    <property type="molecule type" value="Genomic_DNA"/>
</dbReference>
<dbReference type="CDD" id="cd18793">
    <property type="entry name" value="SF2_C_SNF"/>
    <property type="match status" value="1"/>
</dbReference>
<dbReference type="InterPro" id="IPR025724">
    <property type="entry name" value="GAG-pre-integrase_dom"/>
</dbReference>
<feature type="compositionally biased region" description="Polar residues" evidence="7">
    <location>
        <begin position="1923"/>
        <end position="1948"/>
    </location>
</feature>
<evidence type="ECO:0000256" key="7">
    <source>
        <dbReference type="SAM" id="MobiDB-lite"/>
    </source>
</evidence>
<proteinExistence type="predicted"/>
<sequence>MYQNDDKRKKVVALENQEAGGSCIDGNVAHWFSKTKFNGLVNVPIVYLALEENIVKNDLTLRSSLKHVIFGGSSGGTNSGKGLAKDLYLDGNELVEVHVRSDREINMMKDKGKTIFDLNEAVWPRDEPVSNTFEKSGATLTNCEHSWIWKQDLGHTCWICGIINKDHPLPPGFGSNICKDIKMRVPKDGFSGTGIFPHPLHKMIMKPHHFEIFNFLCKNLVVENSNGCIIAQTPLSEKTFLMISFIYGYLEKHPNSKPLFVLPKWVLNFWKTKFGELKVNDLVLLDFYSAKASTRSQQLEVLNRWIKTRSIIFLGAKQFSNIISDNSGAEASDSCRDILLNIPSVVVFDRGTDPRNEMMSFLKVVARIKTPHKVLLIGSLYQNNIKEVFNILDVVFPEFLKHNRIGKNIRKFLNVEADGPSTNLKMPLFDKLEEALLSQDSDHGDKISYLTELRMLTNKFIYNHKEEFLLEVPGLMDFTVVLKPTLSQKSAWEIERKSKGKGFKTYSTLSGIMLHPLLCAFSDRAKGLPAPNEDEMDEIIKEIDVTDGVKTKFFMGLVKLCGYTNEKILVVSQYVIPLIFLQRLVAKIKGWKDGKETFMIKGDTSHSAREISINQFNNSHDAKIFFASIKACNEQIALPGATRVLMLDIIANPCMARQAIELAYHPGQQNKVYSYRLMVADTSEEGEDIIAAKKEIISGIWFDGKTYPIDENFCIPTIDGNYSNDYFLGASYMREDIKTIYKSKQVTYIPLSNLQQSEREKLVMLEQILHERIIAQDLDVESVADAIPCSKAGISDPNRLIASFMFMGQPSVVSQLVGASPGYVGYGDGGKLTEVVRRRPYSVVQFDEIEKPHLDVFSILLQLLDDGRITNSHGSLHILETIRNNEDIKEAFYEMMKQQAVELARKTFRPKFMNRIDEYIVSQPLNSSEISKIVELQMRQVKKRLEQNKINLEYTKEAVDLLAQLGFDPNNGARPVKQMIEKLVKKEITLKVLKGDFAEDGTILIDADQPNNKLVIKKMENNAHFASSPSILKPQSSSSFKTLNQAPSCSNSSSLLLRSRPLYACAHFSSRSSPSSFLFRPDFFIGVSGNGITSATQAASRSRGQLLPLSLQFPSLRRFSDKANQTDAKHEALETYGSDLTEMARQGKLPPLIGRDDEVNRCIQILCRMTESNPVIIGEPGVGKTAIVEGALIGTLSLTVQPTVSRAATSADVWATLAGTYAKPSRGHIKQLQHQIKQWKKDTRTIDEYVQGFINRFDQLALIGKIIDHEDQVDYILGGLPEDYKPIVDQMEGRDTPPSLSEIHEKLLNHEAKLITFAAFANVPITANYANSRNQNRSSSKPAANQTQPWKQQAARGQDTRTSRPYLGKCQICGVQGHSAKRCNQLQSFASQPSPTQGLLPTPPYPPSTWFPRANLATTTPPALSYNPWVLDSGSTHHITTDLNNLSLHQPYNGGEEVLVGDGSGLRITHTGSASLPSFTKDLKLNDVLYVPSIQKNLLSVYRLCNANKVSVEFFPAHFQVKDLRTGAQLLQGRTNAELYEWPIHNPSVASYLTSTTTKPTLQEWHSRLGHPSLRILKTIVSQFSLPFSQSQINSLCRDCSINKSHKLPFSQTSILSSRPLEILFSDVWTSPIMSIDNYKYYVIIVDHYTRYTWFYPLKLKSHVKETFIKFKALVENRFQTKIGTLFSDNGGEYIALREFLSTNGISHLTTPPHTPEHNGLSERRHRHIVETGLSLLTHASMPTIYWSYALSTAVYLINRMPSPTLSLQSPYQKLFQTNPNYSKLKTFGCLCYPWLRPYNSTKLEPKSSSCVFLGYSLTQSAYLCLQPQTQRIYVSRHVRFDENTFPFSAQSSPNKSVSTPPHNLSDESVPTVYVPLVQPPPPSPPHSPPFFDPSPSPPLENATDSAPTSSDSSGPTSDQSTNAEAQSATQAHHSPIPSNSTHTNSGSAHVGEAQTQTTTSSTSAATSAAANSTSSSTPTSSTRTVQPVPVVPPPHSMATRSQSGIVKPNPKYTFAATLAASDLEPRTVAQALKDDRWRHSMSDEFNAQIANHTWNLVPSPPPTVNVIGCKWIYRTKFNPDGSVHRYKSRLVAKGYKQQAGLDYNETFSPVIKSTTIRLVLDVAVKRDWPIRQLDVNNAFLQGTLNEDVYMSQPPGYVDKDKPNYVCHLKKAIYGLKQAPRAWYMELRNYLLSVGFTNSIADTSLFILKKGTSYVYMLIYVDDILVTGSDNGLIQQTLMALANRFSVKDHEELSYFLGIEAKRVSSGLHLSQRRYILDLLARHNMLHAKPIATPMATTPKLTLNSGTKLPDATEYRRVVGSLQYLAFTRPDISYAVNRLSQFMHTPSTDHWQAVKRVLRYLAGTPTHGIFISRNTPLTLHAFSDSDWAGDSDDLVSTNAYVVYLGRNPISWSSKKQKGVARSSTEAEYRAVANASSELSWICSLLTELGISIPSTPVIYCDNIGATYLCANPVFHSRMKHIALDYHFIRNQIQAGHLRVKHISTKDQLADALTKPLPRSTFQLLTNKIGVSKTPPS</sequence>
<feature type="region of interest" description="Disordered" evidence="7">
    <location>
        <begin position="1332"/>
        <end position="1362"/>
    </location>
</feature>
<comment type="subcellular location">
    <subcellularLocation>
        <location evidence="1">Nucleus</location>
    </subcellularLocation>
</comment>
<feature type="compositionally biased region" description="Polar residues" evidence="7">
    <location>
        <begin position="1332"/>
        <end position="1351"/>
    </location>
</feature>
<accession>A0A8T2G3B8</accession>
<keyword evidence="6" id="KW-0539">Nucleus</keyword>
<dbReference type="GO" id="GO:0004386">
    <property type="term" value="F:helicase activity"/>
    <property type="evidence" value="ECO:0007669"/>
    <property type="project" value="UniProtKB-KW"/>
</dbReference>
<dbReference type="Pfam" id="PF00271">
    <property type="entry name" value="Helicase_C"/>
    <property type="match status" value="1"/>
</dbReference>
<dbReference type="InterPro" id="IPR019489">
    <property type="entry name" value="Clp_ATPase_C"/>
</dbReference>
<dbReference type="Pfam" id="PF00176">
    <property type="entry name" value="SNF2-rel_dom"/>
    <property type="match status" value="1"/>
</dbReference>
<dbReference type="Pfam" id="PF14223">
    <property type="entry name" value="Retrotran_gag_2"/>
    <property type="match status" value="1"/>
</dbReference>
<evidence type="ECO:0000259" key="8">
    <source>
        <dbReference type="PROSITE" id="PS50994"/>
    </source>
</evidence>
<dbReference type="InterPro" id="IPR013103">
    <property type="entry name" value="RVT_2"/>
</dbReference>
<evidence type="ECO:0000313" key="10">
    <source>
        <dbReference type="Proteomes" id="UP000694251"/>
    </source>
</evidence>
<feature type="compositionally biased region" description="Low complexity" evidence="7">
    <location>
        <begin position="1954"/>
        <end position="1989"/>
    </location>
</feature>
<dbReference type="PANTHER" id="PTHR45821:SF1">
    <property type="entry name" value="ATP-DEPENDENT HELICASE FAMILY PROTEIN-RELATED"/>
    <property type="match status" value="1"/>
</dbReference>
<dbReference type="PANTHER" id="PTHR45821">
    <property type="entry name" value="SNF2 DOMAIN-CONTAINING PROTEIN CLASSY 2-RELATED"/>
    <property type="match status" value="1"/>
</dbReference>
<evidence type="ECO:0000256" key="4">
    <source>
        <dbReference type="ARBA" id="ARBA00022806"/>
    </source>
</evidence>
<dbReference type="InterPro" id="IPR001650">
    <property type="entry name" value="Helicase_C-like"/>
</dbReference>
<keyword evidence="4" id="KW-0347">Helicase</keyword>
<dbReference type="Pfam" id="PF22936">
    <property type="entry name" value="Pol_BBD"/>
    <property type="match status" value="1"/>
</dbReference>
<keyword evidence="2" id="KW-0547">Nucleotide-binding</keyword>
<feature type="compositionally biased region" description="Low complexity" evidence="7">
    <location>
        <begin position="1903"/>
        <end position="1922"/>
    </location>
</feature>
<feature type="compositionally biased region" description="Pro residues" evidence="7">
    <location>
        <begin position="1878"/>
        <end position="1899"/>
    </location>
</feature>
<dbReference type="Pfam" id="PF07724">
    <property type="entry name" value="AAA_2"/>
    <property type="match status" value="1"/>
</dbReference>
<dbReference type="InterPro" id="IPR044567">
    <property type="entry name" value="CLSY/DRD1"/>
</dbReference>
<dbReference type="OrthoDB" id="1737296at2759"/>